<proteinExistence type="predicted"/>
<keyword evidence="1" id="KW-1245">Viral tail assembly</keyword>
<name>A0A6J5MQK7_9CAUD</name>
<evidence type="ECO:0000259" key="2">
    <source>
        <dbReference type="Pfam" id="PF10145"/>
    </source>
</evidence>
<gene>
    <name evidence="3" type="ORF">UFOVP536_20</name>
</gene>
<dbReference type="NCBIfam" id="TIGR01760">
    <property type="entry name" value="tape_meas_TP901"/>
    <property type="match status" value="1"/>
</dbReference>
<accession>A0A6J5MQK7</accession>
<protein>
    <submittedName>
        <fullName evidence="3">Phage tail tape measure protein</fullName>
    </submittedName>
</protein>
<organism evidence="3">
    <name type="scientific">uncultured Caudovirales phage</name>
    <dbReference type="NCBI Taxonomy" id="2100421"/>
    <lineage>
        <taxon>Viruses</taxon>
        <taxon>Duplodnaviria</taxon>
        <taxon>Heunggongvirae</taxon>
        <taxon>Uroviricota</taxon>
        <taxon>Caudoviricetes</taxon>
        <taxon>Peduoviridae</taxon>
        <taxon>Maltschvirus</taxon>
        <taxon>Maltschvirus maltsch</taxon>
    </lineage>
</organism>
<dbReference type="InterPro" id="IPR010090">
    <property type="entry name" value="Phage_tape_meas"/>
</dbReference>
<evidence type="ECO:0000256" key="1">
    <source>
        <dbReference type="ARBA" id="ARBA00022465"/>
    </source>
</evidence>
<dbReference type="Pfam" id="PF10145">
    <property type="entry name" value="PhageMin_Tail"/>
    <property type="match status" value="1"/>
</dbReference>
<keyword evidence="1" id="KW-1188">Viral release from host cell</keyword>
<evidence type="ECO:0000313" key="3">
    <source>
        <dbReference type="EMBL" id="CAB4148722.1"/>
    </source>
</evidence>
<feature type="domain" description="Phage tail tape measure protein" evidence="2">
    <location>
        <begin position="1190"/>
        <end position="1381"/>
    </location>
</feature>
<reference evidence="3" key="1">
    <citation type="submission" date="2020-04" db="EMBL/GenBank/DDBJ databases">
        <authorList>
            <person name="Chiriac C."/>
            <person name="Salcher M."/>
            <person name="Ghai R."/>
            <person name="Kavagutti S V."/>
        </authorList>
    </citation>
    <scope>NUCLEOTIDE SEQUENCE</scope>
</reference>
<dbReference type="GO" id="GO:0098003">
    <property type="term" value="P:viral tail assembly"/>
    <property type="evidence" value="ECO:0007669"/>
    <property type="project" value="UniProtKB-KW"/>
</dbReference>
<dbReference type="EMBL" id="LR796499">
    <property type="protein sequence ID" value="CAB4148722.1"/>
    <property type="molecule type" value="Genomic_DNA"/>
</dbReference>
<sequence>MAENENFSANIEVNVDLNTKMAEDKLKQLAEQAAKTASMIEDISSGKKLKRPGKSSDMLSGANADVLASVLGQKFKVINDALFKGVETGIKQLDSLAKKIADAGYRLDIVAKTGEVQLVRSKTGRQQSSSYLSKQKFQGADAITSGSAVLSEIDATKLRQQILKELQGLGFTGIKKYIVGQVKAATEAEFSGAVQLDGIEGMSWAEDVSQINAQFINENAKRVAKFIGQKFSEGENFLETGMATHLQGSKPASLTKKNINKPGLVNPDQLAASSDFVPGDKGVPIISAEIFALASELALANITKASPADFAISENNRKELFDKIDKVIGDLLVDAVDAKGKTSGTAAIQGAIEQIYQPGDLMTASKRGQSQKVSPAEQNKRLIEQFNILSPQAKIKSFDDIIEQYFAWVIENKIVPSLEATAHKSVKKMAQGNSRYNDMLSAGDQGAENFQEYQQRAVTTAIPDLASKYGVPVQSIAGSGALRENPLLESMVRIAAVSGEVATSMRDIDKEFYDTEEHLKNFNTYLKAIIADKLPESGMTQRELGAAARKANAQVGVGTTTAPVTAVTTQAANTVVDAQLAALQKAYAGDKMQQMKKIVGAESFDKIFAFIENTIKAGGKFTDVIAGWDTEFSPALAGVANTILESSLVLRNAKGDFVDLQTFMHRPAYQDPQAGLGGVAGINQKMYLKDPSSGISSVAAFMKRAADLGIPESELGDIKNAANNTAQASKKFQVLQALFVALDDLNIPLTGQKIIGADFAQFKKTMDWLSKFTDEIHLTTGLSNVSDNLSILKKMQTITGKNDPGMSIAGSKGTDLSQSAIVQSLFKKFPSEMQKYSDFIQPTQNGFKVTINNQEFKAHTAQADAVASIIVNEVMNSISPMFASLMQGGQKAYLPQNSEFRGAQFPYSKKSMGNSKIQVDPQQREAAANDLVRATRQEDDAQRQLIKTMTGMNVAVPLFEHIRAIISGTAGDIDQANAALKPLYNTMVEMIKIQKAGLTGRRLNANEKFELERINKLQAAFNDLHDATISKGNKVAENGVQLKKIQSLITKEYGDQIKEVERLKKLQEEPKQDKVSGKGYYTLGDAVMQPFKEAQAGSVFGKEIQAQMKEYVAREKQVESANKNLINTWVTARYALYDVANAYQNVSRNLFMATRAMFNMTQSYRSFETAFTPVERAMSLTSMEVVDLRDQFVKLSEQIPVSFQDLASVATLGAQMGVTADGIVKFTTTVTKFASVTGVSADTVAQKFGRIAQLTKLDPTQFENLGSAISYAGVNAVATEAEILSLSESIAASSNRVGITADQVVGLSTSLASLGIAPEQARGVFTRVFADIDRAVAKGGSQLDEFSKVSGMSSDNFKKQWGTPGQSYEVFRRILEGLNKSGKGMTQTFDDLNLTETREVNTLTRLATNLDVVDSSMQNATSSFAANTFLSDSFSKTVDNLDSKLKIFQNRIDSLAASLSKGFAAGLGGLLDYGTKLADMLKILADNPLIQAATTGIAGMLALGAVGSGLVSVFAKVVAQIYAFRVASINAANDPTAVVGWNKQLKALTNFKSEIIEMRDQISLSASSSSLRGQIQPVDYPVSGANDRNKYLLETERIYRATGEAAIKSANDAGAAHDIKKMAAFESLTWARKEADQINHIVAIRAVEIAQMQAATAEKVAAGTMTAAQAEAIMVEARSRQINYEWINGEAKAVSLENELKAVGISTSGRVTKAKQAEAAAHLENKLAIEAETRAGAVGKGGILGGMGAKIMGVAGGIGLAITAATTLYSIFELIRGSIEQSSKFNLLESGGGVSSLREAIKKDTAEYEKSGKAIRTVVNETQKQGEAIDDTKVKIGQLVGVQDNLNTNIATGTGNIKTQTMAIGENTKAWVANALIQNEKLQEILKNSPSLLKDLSASGVDFQKTMSDILSGKDVNSGLDAKIDQLNKKLSASYPKAKNDAETYGQALGIADNAAQKSLRRQIAAIQAIRSISGELGTSLKSATQEAQVSSIITQLLGVEDAADGANGQVKTLTKTLRTLSNYADDVGSVFTNMLKFKFEKQNALAETRAAVDGVNKGIKDATKNLRDLNNTLTTNSKQKKKLEVAYQLAVQFGDTQAAKDIADQIASVDAELANNQSDISYNTQLLSGTLDTSTQAGRDNDKTLQGLITTSGEYIKTLIDAGRPADEINQAITDQETSFYNQAAAMGISTEAAKEYAKAFTGFRTILKGVDKGVNVKADTDPAKRALNEFIALANGTTVEVKIAAKPAGVETNSLQITQGLSDGAKLQDYKDKRDMYYRMSQDTKLTPAQRIKYSDLASTWGTKYTNFVGQLAKAGKGKMNVTMLASGGFVSGSGSSTGDKIPAMLSNGEFVIRAKSVSRYGLDFMNSLNQQRVGYAPMQQMQNRNGNNGSSVVYLSSRDRELLQAVIDRPITLRTSNRVIAESANDGNKELARRGAN</sequence>